<dbReference type="AlphaFoldDB" id="A0A2H0RCF8"/>
<organism evidence="1 2">
    <name type="scientific">Candidatus Wolfebacteria bacterium CG10_big_fil_rev_8_21_14_0_10_31_9</name>
    <dbReference type="NCBI Taxonomy" id="1975070"/>
    <lineage>
        <taxon>Bacteria</taxon>
        <taxon>Candidatus Wolfeibacteriota</taxon>
    </lineage>
</organism>
<dbReference type="PANTHER" id="PTHR43393">
    <property type="entry name" value="CYTOKININ RIBOSIDE 5'-MONOPHOSPHATE PHOSPHORIBOHYDROLASE"/>
    <property type="match status" value="1"/>
</dbReference>
<gene>
    <name evidence="1" type="ORF">COV23_01380</name>
</gene>
<accession>A0A2H0RCF8</accession>
<dbReference type="EMBL" id="PCXV01000022">
    <property type="protein sequence ID" value="PIR44188.1"/>
    <property type="molecule type" value="Genomic_DNA"/>
</dbReference>
<reference evidence="1 2" key="1">
    <citation type="submission" date="2017-09" db="EMBL/GenBank/DDBJ databases">
        <title>Depth-based differentiation of microbial function through sediment-hosted aquifers and enrichment of novel symbionts in the deep terrestrial subsurface.</title>
        <authorList>
            <person name="Probst A.J."/>
            <person name="Ladd B."/>
            <person name="Jarett J.K."/>
            <person name="Geller-Mcgrath D.E."/>
            <person name="Sieber C.M."/>
            <person name="Emerson J.B."/>
            <person name="Anantharaman K."/>
            <person name="Thomas B.C."/>
            <person name="Malmstrom R."/>
            <person name="Stieglmeier M."/>
            <person name="Klingl A."/>
            <person name="Woyke T."/>
            <person name="Ryan C.M."/>
            <person name="Banfield J.F."/>
        </authorList>
    </citation>
    <scope>NUCLEOTIDE SEQUENCE [LARGE SCALE GENOMIC DNA]</scope>
    <source>
        <strain evidence="1">CG10_big_fil_rev_8_21_14_0_10_31_9</strain>
    </source>
</reference>
<dbReference type="Proteomes" id="UP000231602">
    <property type="component" value="Unassembled WGS sequence"/>
</dbReference>
<dbReference type="SUPFAM" id="SSF102405">
    <property type="entry name" value="MCP/YpsA-like"/>
    <property type="match status" value="1"/>
</dbReference>
<name>A0A2H0RCF8_9BACT</name>
<proteinExistence type="predicted"/>
<dbReference type="InterPro" id="IPR052341">
    <property type="entry name" value="LOG_family_nucleotidases"/>
</dbReference>
<dbReference type="PANTHER" id="PTHR43393:SF3">
    <property type="entry name" value="LYSINE DECARBOXYLASE-LIKE PROTEIN"/>
    <property type="match status" value="1"/>
</dbReference>
<evidence type="ECO:0000313" key="2">
    <source>
        <dbReference type="Proteomes" id="UP000231602"/>
    </source>
</evidence>
<sequence length="206" mass="23057">MDQNICHTNLKYKICVSGAAETSFVNPNVFKIGEEIGREIIRHNSILVTGATTGFPYWAAKGAKDAGGIVIGFSPAANEKDHIRLFNLPTDHHDVIVYTGFHYSGRNLILTRASDAVIVGPGRIGTINEFTIAFEDNKPIGILEGDWETDDVIKTIIEKSHRAEERKDKIVFSKNPKELLDKLIEIIDKFKDDNGRTYYVPNVKKE</sequence>
<comment type="caution">
    <text evidence="1">The sequence shown here is derived from an EMBL/GenBank/DDBJ whole genome shotgun (WGS) entry which is preliminary data.</text>
</comment>
<dbReference type="Gene3D" id="3.40.50.450">
    <property type="match status" value="1"/>
</dbReference>
<dbReference type="InterPro" id="IPR041164">
    <property type="entry name" value="LDcluster4"/>
</dbReference>
<dbReference type="GO" id="GO:0005829">
    <property type="term" value="C:cytosol"/>
    <property type="evidence" value="ECO:0007669"/>
    <property type="project" value="TreeGrafter"/>
</dbReference>
<protein>
    <recommendedName>
        <fullName evidence="3">Protein containing YHS domain protein</fullName>
    </recommendedName>
</protein>
<evidence type="ECO:0008006" key="3">
    <source>
        <dbReference type="Google" id="ProtNLM"/>
    </source>
</evidence>
<evidence type="ECO:0000313" key="1">
    <source>
        <dbReference type="EMBL" id="PIR44188.1"/>
    </source>
</evidence>
<dbReference type="Pfam" id="PF18306">
    <property type="entry name" value="LDcluster4"/>
    <property type="match status" value="1"/>
</dbReference>